<accession>A0A382K6G5</accession>
<organism evidence="1">
    <name type="scientific">marine metagenome</name>
    <dbReference type="NCBI Taxonomy" id="408172"/>
    <lineage>
        <taxon>unclassified sequences</taxon>
        <taxon>metagenomes</taxon>
        <taxon>ecological metagenomes</taxon>
    </lineage>
</organism>
<name>A0A382K6G5_9ZZZZ</name>
<protein>
    <submittedName>
        <fullName evidence="1">Uncharacterized protein</fullName>
    </submittedName>
</protein>
<feature type="non-terminal residue" evidence="1">
    <location>
        <position position="1"/>
    </location>
</feature>
<dbReference type="EMBL" id="UINC01078178">
    <property type="protein sequence ID" value="SVC19002.1"/>
    <property type="molecule type" value="Genomic_DNA"/>
</dbReference>
<dbReference type="AlphaFoldDB" id="A0A382K6G5"/>
<gene>
    <name evidence="1" type="ORF">METZ01_LOCUS271856</name>
</gene>
<reference evidence="1" key="1">
    <citation type="submission" date="2018-05" db="EMBL/GenBank/DDBJ databases">
        <authorList>
            <person name="Lanie J.A."/>
            <person name="Ng W.-L."/>
            <person name="Kazmierczak K.M."/>
            <person name="Andrzejewski T.M."/>
            <person name="Davidsen T.M."/>
            <person name="Wayne K.J."/>
            <person name="Tettelin H."/>
            <person name="Glass J.I."/>
            <person name="Rusch D."/>
            <person name="Podicherti R."/>
            <person name="Tsui H.-C.T."/>
            <person name="Winkler M.E."/>
        </authorList>
    </citation>
    <scope>NUCLEOTIDE SEQUENCE</scope>
</reference>
<proteinExistence type="predicted"/>
<sequence>EAGDLQIDGDLTVTGNDIKSSTAATAITLTGADVAVAGDLTVTGGNIKNAVTLDAGVTVVGNIVIGSADINEAELEILDGATASTDELNIMDGSATTQATVTLDATDGVVISDGDVMKQALVSDFATYISTNITNGTVVEDDLADDAVTLAKMAAITQGSFIVGGAGNAPTALDAKTSGQILVGNNTDLVSVAVSGDATLAANGALTIAGDAVTSAKIDDATIVEGDLADDAVTLA</sequence>
<evidence type="ECO:0000313" key="1">
    <source>
        <dbReference type="EMBL" id="SVC19002.1"/>
    </source>
</evidence>
<feature type="non-terminal residue" evidence="1">
    <location>
        <position position="236"/>
    </location>
</feature>